<evidence type="ECO:0000256" key="1">
    <source>
        <dbReference type="SAM" id="MobiDB-lite"/>
    </source>
</evidence>
<evidence type="ECO:0000313" key="2">
    <source>
        <dbReference type="EMBL" id="CAG8847802.1"/>
    </source>
</evidence>
<gene>
    <name evidence="2" type="ORF">GMARGA_LOCUS38855</name>
</gene>
<reference evidence="2 3" key="1">
    <citation type="submission" date="2021-06" db="EMBL/GenBank/DDBJ databases">
        <authorList>
            <person name="Kallberg Y."/>
            <person name="Tangrot J."/>
            <person name="Rosling A."/>
        </authorList>
    </citation>
    <scope>NUCLEOTIDE SEQUENCE [LARGE SCALE GENOMIC DNA]</scope>
    <source>
        <strain evidence="2 3">120-4 pot B 10/14</strain>
    </source>
</reference>
<dbReference type="Proteomes" id="UP000789901">
    <property type="component" value="Unassembled WGS sequence"/>
</dbReference>
<organism evidence="2 3">
    <name type="scientific">Gigaspora margarita</name>
    <dbReference type="NCBI Taxonomy" id="4874"/>
    <lineage>
        <taxon>Eukaryota</taxon>
        <taxon>Fungi</taxon>
        <taxon>Fungi incertae sedis</taxon>
        <taxon>Mucoromycota</taxon>
        <taxon>Glomeromycotina</taxon>
        <taxon>Glomeromycetes</taxon>
        <taxon>Diversisporales</taxon>
        <taxon>Gigasporaceae</taxon>
        <taxon>Gigaspora</taxon>
    </lineage>
</organism>
<protein>
    <submittedName>
        <fullName evidence="2">38289_t:CDS:1</fullName>
    </submittedName>
</protein>
<comment type="caution">
    <text evidence="2">The sequence shown here is derived from an EMBL/GenBank/DDBJ whole genome shotgun (WGS) entry which is preliminary data.</text>
</comment>
<sequence>MTDYSLSSQITPRVIRSTRSYRDYTSFDEAEESDYDKRHNNAPITNGPVNNRWRANSIASSTYTPSSYVRGR</sequence>
<keyword evidence="3" id="KW-1185">Reference proteome</keyword>
<evidence type="ECO:0000313" key="3">
    <source>
        <dbReference type="Proteomes" id="UP000789901"/>
    </source>
</evidence>
<feature type="non-terminal residue" evidence="2">
    <location>
        <position position="72"/>
    </location>
</feature>
<feature type="compositionally biased region" description="Polar residues" evidence="1">
    <location>
        <begin position="42"/>
        <end position="72"/>
    </location>
</feature>
<accession>A0ABN7X7J4</accession>
<proteinExistence type="predicted"/>
<name>A0ABN7X7J4_GIGMA</name>
<feature type="region of interest" description="Disordered" evidence="1">
    <location>
        <begin position="29"/>
        <end position="72"/>
    </location>
</feature>
<dbReference type="EMBL" id="CAJVQB010089349">
    <property type="protein sequence ID" value="CAG8847802.1"/>
    <property type="molecule type" value="Genomic_DNA"/>
</dbReference>